<dbReference type="Pfam" id="PF00296">
    <property type="entry name" value="Bac_luciferase"/>
    <property type="match status" value="1"/>
</dbReference>
<name>A0ABW0XVE5_9ACTN</name>
<dbReference type="RefSeq" id="WP_381216158.1">
    <property type="nucleotide sequence ID" value="NZ_JBHSPC010000078.1"/>
</dbReference>
<dbReference type="PANTHER" id="PTHR43244">
    <property type="match status" value="1"/>
</dbReference>
<evidence type="ECO:0000256" key="1">
    <source>
        <dbReference type="ARBA" id="ARBA00023002"/>
    </source>
</evidence>
<keyword evidence="4" id="KW-1185">Reference proteome</keyword>
<feature type="domain" description="Luciferase-like" evidence="2">
    <location>
        <begin position="17"/>
        <end position="248"/>
    </location>
</feature>
<protein>
    <submittedName>
        <fullName evidence="3">LLM class flavin-dependent oxidoreductase</fullName>
    </submittedName>
</protein>
<sequence length="351" mass="38382">MASNPVIPVGVRLPLASERLPPAELLATCHAALELGYSSFWVGDHVLLPESSASVYPHTEDGQRPFRADTWWLDPLLQLTWLAGQLPEARFGTSVIIATLRNPTLLAKQLATMSWLTERPLSLGVGTGWLRDEYDAVGMPFEKRGIRARADIAEIRELLTCGRRTYVVRGGDDQPAEKPFVMLPTAPAPVEFLWGGFSPMAMRLVASTCDGWLPAKQSLEALEDHIARLKAACDDVHRDFNELKLVVKPGSGPDPKSGAITKDNLAGYAELGFHEAILEMPYELEGAADVIDTLDRVAARSWLWSWTNAQEGPARSRARQAWLLACGATSPLGSVVRRGCRPVRVAGECPV</sequence>
<evidence type="ECO:0000313" key="4">
    <source>
        <dbReference type="Proteomes" id="UP001596183"/>
    </source>
</evidence>
<dbReference type="Gene3D" id="3.20.20.30">
    <property type="entry name" value="Luciferase-like domain"/>
    <property type="match status" value="1"/>
</dbReference>
<dbReference type="EMBL" id="JBHSPC010000078">
    <property type="protein sequence ID" value="MFC5673054.1"/>
    <property type="molecule type" value="Genomic_DNA"/>
</dbReference>
<dbReference type="CDD" id="cd01097">
    <property type="entry name" value="Tetrahydromethanopterin_reductase"/>
    <property type="match status" value="1"/>
</dbReference>
<dbReference type="PANTHER" id="PTHR43244:SF1">
    <property type="entry name" value="5,10-METHYLENETETRAHYDROMETHANOPTERIN REDUCTASE"/>
    <property type="match status" value="1"/>
</dbReference>
<evidence type="ECO:0000259" key="2">
    <source>
        <dbReference type="Pfam" id="PF00296"/>
    </source>
</evidence>
<comment type="caution">
    <text evidence="3">The sequence shown here is derived from an EMBL/GenBank/DDBJ whole genome shotgun (WGS) entry which is preliminary data.</text>
</comment>
<reference evidence="4" key="1">
    <citation type="journal article" date="2019" name="Int. J. Syst. Evol. Microbiol.">
        <title>The Global Catalogue of Microorganisms (GCM) 10K type strain sequencing project: providing services to taxonomists for standard genome sequencing and annotation.</title>
        <authorList>
            <consortium name="The Broad Institute Genomics Platform"/>
            <consortium name="The Broad Institute Genome Sequencing Center for Infectious Disease"/>
            <person name="Wu L."/>
            <person name="Ma J."/>
        </authorList>
    </citation>
    <scope>NUCLEOTIDE SEQUENCE [LARGE SCALE GENOMIC DNA]</scope>
    <source>
        <strain evidence="4">JCM 13852</strain>
    </source>
</reference>
<dbReference type="SUPFAM" id="SSF51679">
    <property type="entry name" value="Bacterial luciferase-like"/>
    <property type="match status" value="1"/>
</dbReference>
<evidence type="ECO:0000313" key="3">
    <source>
        <dbReference type="EMBL" id="MFC5673054.1"/>
    </source>
</evidence>
<dbReference type="InterPro" id="IPR050564">
    <property type="entry name" value="F420-G6PD/mer"/>
</dbReference>
<dbReference type="Proteomes" id="UP001596183">
    <property type="component" value="Unassembled WGS sequence"/>
</dbReference>
<accession>A0ABW0XVE5</accession>
<organism evidence="3 4">
    <name type="scientific">Streptomyces incanus</name>
    <dbReference type="NCBI Taxonomy" id="887453"/>
    <lineage>
        <taxon>Bacteria</taxon>
        <taxon>Bacillati</taxon>
        <taxon>Actinomycetota</taxon>
        <taxon>Actinomycetes</taxon>
        <taxon>Kitasatosporales</taxon>
        <taxon>Streptomycetaceae</taxon>
        <taxon>Streptomyces</taxon>
    </lineage>
</organism>
<gene>
    <name evidence="3" type="ORF">ACFP2V_23930</name>
</gene>
<dbReference type="InterPro" id="IPR036661">
    <property type="entry name" value="Luciferase-like_sf"/>
</dbReference>
<keyword evidence="1" id="KW-0560">Oxidoreductase</keyword>
<proteinExistence type="predicted"/>
<dbReference type="InterPro" id="IPR011251">
    <property type="entry name" value="Luciferase-like_dom"/>
</dbReference>